<dbReference type="InterPro" id="IPR054363">
    <property type="entry name" value="GH95_cat"/>
</dbReference>
<dbReference type="SUPFAM" id="SSF48208">
    <property type="entry name" value="Six-hairpin glycosidases"/>
    <property type="match status" value="1"/>
</dbReference>
<sequence>MKKQILWLSVFLVLVSCTMPAKQEENLLKLWYNKPASQWEEALPIGNGRLGAMVFGDPQTEHLQLNEETVWAGEPGNNLPTGFKEILPQVRKLLFEGKYKEAEALTMSRVPRHAPEGNNYGMPYQTVGDLYFDFPGQGAVTNYHRELDLQNAVSSVTYDADGVSYKREFLSTAVDQVIAVRFTASEKGKISFTVKATSPHSVNQVAIDGEELVLTGKGESVDNKEGKIEFNARVYPKIEGGRLVQNDSSLMVEDADAVTIFISIGTNFKNYKDISGDAEEVAKGYLAEATTKDFEAVKSAHVADYQKYFQRVELNLGVTDSVKNPTDQRIADFATGNDPQLVSLYFQFGRYLLISSSRPGTQPANLQGIWNNLISPPWDSKYTVNINTEMNYWPAEVTNLSEMHEPLFSMVKDLSETGQQSAREMYGARGWVMHHNTDIWRITGPIDGAFYGMWPMGGAWLTQHMWQHYLFSGDKEFLKKVYPILKGVALYYVDALQEEPTHGWLVVSPSMSPENRHPGGTSMFAGTTMDNELVFDVFSNLIEASSVLDTDKAFADSVQSMKDRLAPMQIGQHTQLQEWLEDWDRVDDKHRHISHLYGLYPSNQISPFESPELFQAAQHTLEYRGDKSTGWSMGWKVNFWARLLNGDRAYKLIEDQLTPSPLEKKGEKGGTYPNLFDAHPPFQIDGNFGCTAGIAEMLVQSQDGDIFLLPALPSKWPSGSVKGLRARGGFTVDLSWENGQVKELTVYSSIGGNCRLRSAFGLAGDAELTKVDEGTANSNPLFKTAAIKKPLVSEKAELKTVELAPSQLFDFATEAGGVYHFTAQSAN</sequence>
<evidence type="ECO:0000313" key="5">
    <source>
        <dbReference type="EMBL" id="RKD90638.1"/>
    </source>
</evidence>
<dbReference type="EMBL" id="RAPN01000001">
    <property type="protein sequence ID" value="RKD90638.1"/>
    <property type="molecule type" value="Genomic_DNA"/>
</dbReference>
<evidence type="ECO:0000259" key="3">
    <source>
        <dbReference type="Pfam" id="PF21307"/>
    </source>
</evidence>
<dbReference type="PROSITE" id="PS51257">
    <property type="entry name" value="PROKAR_LIPOPROTEIN"/>
    <property type="match status" value="1"/>
</dbReference>
<feature type="signal peptide" evidence="1">
    <location>
        <begin position="1"/>
        <end position="21"/>
    </location>
</feature>
<reference evidence="5 6" key="1">
    <citation type="submission" date="2018-09" db="EMBL/GenBank/DDBJ databases">
        <title>Genomic Encyclopedia of Archaeal and Bacterial Type Strains, Phase II (KMG-II): from individual species to whole genera.</title>
        <authorList>
            <person name="Goeker M."/>
        </authorList>
    </citation>
    <scope>NUCLEOTIDE SEQUENCE [LARGE SCALE GENOMIC DNA]</scope>
    <source>
        <strain evidence="5 6">DSM 27148</strain>
    </source>
</reference>
<proteinExistence type="predicted"/>
<accession>A0A419W5A4</accession>
<dbReference type="RefSeq" id="WP_120272027.1">
    <property type="nucleotide sequence ID" value="NZ_RAPN01000001.1"/>
</dbReference>
<dbReference type="InterPro" id="IPR016518">
    <property type="entry name" value="Alpha-L-fucosidase"/>
</dbReference>
<dbReference type="Pfam" id="PF14498">
    <property type="entry name" value="Glyco_hyd_65N_2"/>
    <property type="match status" value="1"/>
</dbReference>
<dbReference type="InterPro" id="IPR008928">
    <property type="entry name" value="6-hairpin_glycosidase_sf"/>
</dbReference>
<protein>
    <submittedName>
        <fullName evidence="5">Alpha-L-fucosidase 2</fullName>
    </submittedName>
</protein>
<dbReference type="GO" id="GO:0005975">
    <property type="term" value="P:carbohydrate metabolic process"/>
    <property type="evidence" value="ECO:0007669"/>
    <property type="project" value="InterPro"/>
</dbReference>
<evidence type="ECO:0000256" key="1">
    <source>
        <dbReference type="SAM" id="SignalP"/>
    </source>
</evidence>
<dbReference type="PANTHER" id="PTHR31084:SF0">
    <property type="entry name" value="ALPHA-L-FUCOSIDASE 2"/>
    <property type="match status" value="1"/>
</dbReference>
<dbReference type="InterPro" id="IPR049053">
    <property type="entry name" value="AFCA-like_C"/>
</dbReference>
<dbReference type="Pfam" id="PF22124">
    <property type="entry name" value="Glyco_hydro_95_cat"/>
    <property type="match status" value="1"/>
</dbReference>
<dbReference type="Gene3D" id="1.50.10.10">
    <property type="match status" value="1"/>
</dbReference>
<dbReference type="OrthoDB" id="9802600at2"/>
<evidence type="ECO:0000313" key="6">
    <source>
        <dbReference type="Proteomes" id="UP000283387"/>
    </source>
</evidence>
<evidence type="ECO:0000259" key="4">
    <source>
        <dbReference type="Pfam" id="PF22124"/>
    </source>
</evidence>
<dbReference type="AlphaFoldDB" id="A0A419W5A4"/>
<feature type="domain" description="Glycosyl hydrolase family 95 catalytic" evidence="4">
    <location>
        <begin position="294"/>
        <end position="698"/>
    </location>
</feature>
<organism evidence="5 6">
    <name type="scientific">Mangrovibacterium diazotrophicum</name>
    <dbReference type="NCBI Taxonomy" id="1261403"/>
    <lineage>
        <taxon>Bacteria</taxon>
        <taxon>Pseudomonadati</taxon>
        <taxon>Bacteroidota</taxon>
        <taxon>Bacteroidia</taxon>
        <taxon>Marinilabiliales</taxon>
        <taxon>Prolixibacteraceae</taxon>
        <taxon>Mangrovibacterium</taxon>
    </lineage>
</organism>
<dbReference type="Pfam" id="PF21307">
    <property type="entry name" value="Glyco_hydro_95_C"/>
    <property type="match status" value="1"/>
</dbReference>
<feature type="chain" id="PRO_5019082592" evidence="1">
    <location>
        <begin position="22"/>
        <end position="827"/>
    </location>
</feature>
<dbReference type="Proteomes" id="UP000283387">
    <property type="component" value="Unassembled WGS sequence"/>
</dbReference>
<dbReference type="InterPro" id="IPR027414">
    <property type="entry name" value="GH95_N_dom"/>
</dbReference>
<keyword evidence="6" id="KW-1185">Reference proteome</keyword>
<dbReference type="FunFam" id="1.50.10.10:FF:000028">
    <property type="entry name" value="Alpha-L-fucosidase 2"/>
    <property type="match status" value="1"/>
</dbReference>
<dbReference type="GO" id="GO:0004560">
    <property type="term" value="F:alpha-L-fucosidase activity"/>
    <property type="evidence" value="ECO:0007669"/>
    <property type="project" value="InterPro"/>
</dbReference>
<evidence type="ECO:0000259" key="2">
    <source>
        <dbReference type="Pfam" id="PF14498"/>
    </source>
</evidence>
<dbReference type="InterPro" id="IPR012341">
    <property type="entry name" value="6hp_glycosidase-like_sf"/>
</dbReference>
<keyword evidence="1" id="KW-0732">Signal</keyword>
<dbReference type="PIRSF" id="PIRSF007663">
    <property type="entry name" value="UCP007663"/>
    <property type="match status" value="1"/>
</dbReference>
<feature type="domain" description="Glycosyl hydrolase family 95 N-terminal" evidence="2">
    <location>
        <begin position="30"/>
        <end position="271"/>
    </location>
</feature>
<feature type="domain" description="Alpha fucosidase A-like C-terminal" evidence="3">
    <location>
        <begin position="700"/>
        <end position="763"/>
    </location>
</feature>
<gene>
    <name evidence="5" type="ORF">BC643_0979</name>
</gene>
<comment type="caution">
    <text evidence="5">The sequence shown here is derived from an EMBL/GenBank/DDBJ whole genome shotgun (WGS) entry which is preliminary data.</text>
</comment>
<name>A0A419W5A4_9BACT</name>
<dbReference type="PANTHER" id="PTHR31084">
    <property type="entry name" value="ALPHA-L-FUCOSIDASE 2"/>
    <property type="match status" value="1"/>
</dbReference>